<dbReference type="GO" id="GO:0005664">
    <property type="term" value="C:nuclear origin of replication recognition complex"/>
    <property type="evidence" value="ECO:0007669"/>
    <property type="project" value="InterPro"/>
</dbReference>
<comment type="function">
    <text evidence="9">Component of the origin recognition complex (ORC) that binds origins of replication. DNA-binding is ATP-dependent. The specific DNA sequences that define origins of replication have not been identified yet. ORC is required to assemble the pre-replication complex necessary to initiate DNA replication. Binds histone H3 and H4 trimethylation marks H3K9me3, H3K27me3 and H4K20me3.</text>
</comment>
<evidence type="ECO:0000259" key="12">
    <source>
        <dbReference type="Pfam" id="PF18137"/>
    </source>
</evidence>
<comment type="subcellular location">
    <subcellularLocation>
        <location evidence="1">Nucleus</location>
    </subcellularLocation>
</comment>
<dbReference type="InterPro" id="IPR045663">
    <property type="entry name" value="ORC3_ins"/>
</dbReference>
<dbReference type="InterPro" id="IPR040855">
    <property type="entry name" value="ORC_WH_C"/>
</dbReference>
<evidence type="ECO:0000313" key="14">
    <source>
        <dbReference type="EMBL" id="EOO02073.1"/>
    </source>
</evidence>
<keyword evidence="4" id="KW-0597">Phosphoprotein</keyword>
<dbReference type="GO" id="GO:0031261">
    <property type="term" value="C:DNA replication preinitiation complex"/>
    <property type="evidence" value="ECO:0007669"/>
    <property type="project" value="TreeGrafter"/>
</dbReference>
<evidence type="ECO:0000256" key="4">
    <source>
        <dbReference type="ARBA" id="ARBA00022553"/>
    </source>
</evidence>
<feature type="domain" description="Origin recognition complex subunit 3 winged helix C-terminal" evidence="12">
    <location>
        <begin position="621"/>
        <end position="724"/>
    </location>
</feature>
<evidence type="ECO:0000256" key="5">
    <source>
        <dbReference type="ARBA" id="ARBA00022705"/>
    </source>
</evidence>
<dbReference type="eggNOG" id="KOG2538">
    <property type="taxonomic scope" value="Eukaryota"/>
</dbReference>
<dbReference type="HOGENOM" id="CLU_015257_1_0_1"/>
<dbReference type="GO" id="GO:0006270">
    <property type="term" value="P:DNA replication initiation"/>
    <property type="evidence" value="ECO:0007669"/>
    <property type="project" value="TreeGrafter"/>
</dbReference>
<evidence type="ECO:0000256" key="2">
    <source>
        <dbReference type="ARBA" id="ARBA00010977"/>
    </source>
</evidence>
<evidence type="ECO:0000256" key="7">
    <source>
        <dbReference type="ARBA" id="ARBA00023242"/>
    </source>
</evidence>
<dbReference type="EMBL" id="KB932933">
    <property type="protein sequence ID" value="EOO02073.1"/>
    <property type="molecule type" value="Genomic_DNA"/>
</dbReference>
<dbReference type="Pfam" id="PF18137">
    <property type="entry name" value="WHD_ORC"/>
    <property type="match status" value="1"/>
</dbReference>
<evidence type="ECO:0000259" key="11">
    <source>
        <dbReference type="Pfam" id="PF07034"/>
    </source>
</evidence>
<evidence type="ECO:0000256" key="8">
    <source>
        <dbReference type="ARBA" id="ARBA00026084"/>
    </source>
</evidence>
<evidence type="ECO:0000256" key="6">
    <source>
        <dbReference type="ARBA" id="ARBA00023125"/>
    </source>
</evidence>
<name>R8BRR6_PHAM7</name>
<dbReference type="PANTHER" id="PTHR12748">
    <property type="entry name" value="ORIGIN RECOGNITION COMPLEX SUBUNIT 3"/>
    <property type="match status" value="1"/>
</dbReference>
<feature type="domain" description="Origin recognition complex subunit 3 insertion" evidence="13">
    <location>
        <begin position="376"/>
        <end position="605"/>
    </location>
</feature>
<dbReference type="Proteomes" id="UP000014074">
    <property type="component" value="Unassembled WGS sequence"/>
</dbReference>
<dbReference type="Pfam" id="PF19675">
    <property type="entry name" value="ORC3_ins"/>
    <property type="match status" value="1"/>
</dbReference>
<evidence type="ECO:0000256" key="3">
    <source>
        <dbReference type="ARBA" id="ARBA00019085"/>
    </source>
</evidence>
<sequence length="725" mass="80670">MLSRASSNCSDKLQIEEQVASAMAEAEVDGFLDNDHQAAYIFNPDDEPVENARPAKKRKVSRKSTQGPVKVQKLSEFPRLFETESAACMSLRQQLYEETWAGIDSRIQNVLRESNTTTLEEVGSFVREAHAETAKIPSAFIITGPNIASQDLLFGQLAESLHDVVEGKFVRVLSAEAPNLKASLKKIIRDVTRRGSDSEEDAEVSIGKDGRKYLDYDLEALYAFVQTHESKQVIIAFQDSEAFDTSLLTDLIELFQSWQNRIQFTLLFGVATSVELFQARLPKSAAQHLYGSQFDVVQASAVLESIFKCAVAHAQSPLLIGPSLLRSIVDRQQDQVAGIQDFISSLKYTYMCHFYANPLSIFIAPAEQLGNDVVQTEHLEAARNLPSFRSHVEAAIEASSVQHIRPLLTDDAYLEKQATRHVVLGKKWTTVLLRSVLYLIATGLPKENFITLYINGTMDGIDFQAETSDFLDSMRRMTPDEVVALIRRVIAVTKTGDADLGVRGWEAESQDLLNELFSIDQEIEKLKAQVEAKGQSLRSKYTAQSKILRTTVIAQKVQLSQDTATLTEEDNAYTDLIDALVEHLTAAVSCEPSDSMFLHEIWRFDFKSPHKDVFTPRPGSVLERALARPHDYLACACCGEAQGGVASTLPATAILYHLYLETGALINVADLWTAFYTQVGEDSEGEVDERTALVLFYRALADLRALGFVKASKKKADHIAKLKWL</sequence>
<reference evidence="15" key="1">
    <citation type="journal article" date="2013" name="Genome Announc.">
        <title>Draft genome sequence of the ascomycete Phaeoacremonium aleophilum strain UCR-PA7, a causal agent of the esca disease complex in grapevines.</title>
        <authorList>
            <person name="Blanco-Ulate B."/>
            <person name="Rolshausen P."/>
            <person name="Cantu D."/>
        </authorList>
    </citation>
    <scope>NUCLEOTIDE SEQUENCE [LARGE SCALE GENOMIC DNA]</scope>
    <source>
        <strain evidence="15">UCR-PA7</strain>
    </source>
</reference>
<keyword evidence="15" id="KW-1185">Reference proteome</keyword>
<proteinExistence type="inferred from homology"/>
<evidence type="ECO:0000313" key="15">
    <source>
        <dbReference type="Proteomes" id="UP000014074"/>
    </source>
</evidence>
<dbReference type="RefSeq" id="XP_007913165.1">
    <property type="nucleotide sequence ID" value="XM_007914974.1"/>
</dbReference>
<dbReference type="Pfam" id="PF07034">
    <property type="entry name" value="ORC3_N"/>
    <property type="match status" value="1"/>
</dbReference>
<dbReference type="GeneID" id="19322694"/>
<dbReference type="CDD" id="cd20704">
    <property type="entry name" value="Orc3"/>
    <property type="match status" value="1"/>
</dbReference>
<keyword evidence="5" id="KW-0235">DNA replication</keyword>
<evidence type="ECO:0000256" key="10">
    <source>
        <dbReference type="SAM" id="MobiDB-lite"/>
    </source>
</evidence>
<feature type="region of interest" description="Disordered" evidence="10">
    <location>
        <begin position="42"/>
        <end position="67"/>
    </location>
</feature>
<dbReference type="KEGG" id="tmn:UCRPA7_2444"/>
<comment type="subunit">
    <text evidence="8">Component of ORC, a complex composed of at least 6 subunits: ORC1, ORC2, ORC3, ORC4, ORC5 and ORC6. ORC is regulated in a cell-cycle dependent manner. It is sequentially assembled at the exit from anaphase of mitosis and disassembled as cells enter S phase.</text>
</comment>
<keyword evidence="6" id="KW-0238">DNA-binding</keyword>
<dbReference type="GO" id="GO:0003688">
    <property type="term" value="F:DNA replication origin binding"/>
    <property type="evidence" value="ECO:0007669"/>
    <property type="project" value="TreeGrafter"/>
</dbReference>
<dbReference type="InterPro" id="IPR020795">
    <property type="entry name" value="ORC3"/>
</dbReference>
<feature type="domain" description="Origin recognition complex subunit 3 N-terminal" evidence="11">
    <location>
        <begin position="64"/>
        <end position="362"/>
    </location>
</feature>
<evidence type="ECO:0000259" key="13">
    <source>
        <dbReference type="Pfam" id="PF19675"/>
    </source>
</evidence>
<keyword evidence="7" id="KW-0539">Nucleus</keyword>
<dbReference type="PANTHER" id="PTHR12748:SF0">
    <property type="entry name" value="ORIGIN RECOGNITION COMPLEX SUBUNIT 3"/>
    <property type="match status" value="1"/>
</dbReference>
<dbReference type="GO" id="GO:0005656">
    <property type="term" value="C:nuclear pre-replicative complex"/>
    <property type="evidence" value="ECO:0007669"/>
    <property type="project" value="TreeGrafter"/>
</dbReference>
<dbReference type="OrthoDB" id="10265211at2759"/>
<gene>
    <name evidence="14" type="ORF">UCRPA7_2444</name>
</gene>
<evidence type="ECO:0000256" key="9">
    <source>
        <dbReference type="ARBA" id="ARBA00045241"/>
    </source>
</evidence>
<organism evidence="14 15">
    <name type="scientific">Phaeoacremonium minimum (strain UCR-PA7)</name>
    <name type="common">Esca disease fungus</name>
    <name type="synonym">Togninia minima</name>
    <dbReference type="NCBI Taxonomy" id="1286976"/>
    <lineage>
        <taxon>Eukaryota</taxon>
        <taxon>Fungi</taxon>
        <taxon>Dikarya</taxon>
        <taxon>Ascomycota</taxon>
        <taxon>Pezizomycotina</taxon>
        <taxon>Sordariomycetes</taxon>
        <taxon>Sordariomycetidae</taxon>
        <taxon>Togniniales</taxon>
        <taxon>Togniniaceae</taxon>
        <taxon>Phaeoacremonium</taxon>
    </lineage>
</organism>
<dbReference type="InterPro" id="IPR045667">
    <property type="entry name" value="ORC3_N"/>
</dbReference>
<comment type="similarity">
    <text evidence="2">Belongs to the ORC3 family.</text>
</comment>
<accession>R8BRR6</accession>
<dbReference type="AlphaFoldDB" id="R8BRR6"/>
<evidence type="ECO:0000256" key="1">
    <source>
        <dbReference type="ARBA" id="ARBA00004123"/>
    </source>
</evidence>
<protein>
    <recommendedName>
        <fullName evidence="3">Origin recognition complex subunit 3</fullName>
    </recommendedName>
</protein>